<keyword evidence="2" id="KW-1185">Reference proteome</keyword>
<dbReference type="EMBL" id="JAGTTL010000157">
    <property type="protein sequence ID" value="KAK6290929.1"/>
    <property type="molecule type" value="Genomic_DNA"/>
</dbReference>
<evidence type="ECO:0000313" key="1">
    <source>
        <dbReference type="EMBL" id="KAK6290929.1"/>
    </source>
</evidence>
<name>A0AAN8Q432_9TELE</name>
<dbReference type="Proteomes" id="UP001356427">
    <property type="component" value="Unassembled WGS sequence"/>
</dbReference>
<organism evidence="1 2">
    <name type="scientific">Coregonus suidteri</name>
    <dbReference type="NCBI Taxonomy" id="861788"/>
    <lineage>
        <taxon>Eukaryota</taxon>
        <taxon>Metazoa</taxon>
        <taxon>Chordata</taxon>
        <taxon>Craniata</taxon>
        <taxon>Vertebrata</taxon>
        <taxon>Euteleostomi</taxon>
        <taxon>Actinopterygii</taxon>
        <taxon>Neopterygii</taxon>
        <taxon>Teleostei</taxon>
        <taxon>Protacanthopterygii</taxon>
        <taxon>Salmoniformes</taxon>
        <taxon>Salmonidae</taxon>
        <taxon>Coregoninae</taxon>
        <taxon>Coregonus</taxon>
    </lineage>
</organism>
<proteinExistence type="predicted"/>
<comment type="caution">
    <text evidence="1">The sequence shown here is derived from an EMBL/GenBank/DDBJ whole genome shotgun (WGS) entry which is preliminary data.</text>
</comment>
<dbReference type="AlphaFoldDB" id="A0AAN8Q432"/>
<gene>
    <name evidence="1" type="ORF">J4Q44_G00386750</name>
</gene>
<reference evidence="1 2" key="1">
    <citation type="submission" date="2021-04" db="EMBL/GenBank/DDBJ databases">
        <authorList>
            <person name="De Guttry C."/>
            <person name="Zahm M."/>
            <person name="Klopp C."/>
            <person name="Cabau C."/>
            <person name="Louis A."/>
            <person name="Berthelot C."/>
            <person name="Parey E."/>
            <person name="Roest Crollius H."/>
            <person name="Montfort J."/>
            <person name="Robinson-Rechavi M."/>
            <person name="Bucao C."/>
            <person name="Bouchez O."/>
            <person name="Gislard M."/>
            <person name="Lluch J."/>
            <person name="Milhes M."/>
            <person name="Lampietro C."/>
            <person name="Lopez Roques C."/>
            <person name="Donnadieu C."/>
            <person name="Braasch I."/>
            <person name="Desvignes T."/>
            <person name="Postlethwait J."/>
            <person name="Bobe J."/>
            <person name="Wedekind C."/>
            <person name="Guiguen Y."/>
        </authorList>
    </citation>
    <scope>NUCLEOTIDE SEQUENCE [LARGE SCALE GENOMIC DNA]</scope>
    <source>
        <strain evidence="1">Cs_M1</strain>
        <tissue evidence="1">Blood</tissue>
    </source>
</reference>
<sequence length="71" mass="8314">MERPPVVTCVFYREHTLHATSIQSDFRSRTSILEPSCPTRWNMPFPAGDESDGRQRRVGHWIYKVEKVPLN</sequence>
<evidence type="ECO:0000313" key="2">
    <source>
        <dbReference type="Proteomes" id="UP001356427"/>
    </source>
</evidence>
<protein>
    <submittedName>
        <fullName evidence="1">Uncharacterized protein</fullName>
    </submittedName>
</protein>
<accession>A0AAN8Q432</accession>